<evidence type="ECO:0000256" key="3">
    <source>
        <dbReference type="ARBA" id="ARBA00022801"/>
    </source>
</evidence>
<dbReference type="Pfam" id="PF13742">
    <property type="entry name" value="tRNA_anti_2"/>
    <property type="match status" value="1"/>
</dbReference>
<dbReference type="GO" id="GO:0008855">
    <property type="term" value="F:exodeoxyribonuclease VII activity"/>
    <property type="evidence" value="ECO:0007669"/>
    <property type="project" value="UniProtKB-UniRule"/>
</dbReference>
<comment type="subcellular location">
    <subcellularLocation>
        <location evidence="5 6">Cytoplasm</location>
    </subcellularLocation>
</comment>
<dbReference type="GO" id="GO:0006308">
    <property type="term" value="P:DNA catabolic process"/>
    <property type="evidence" value="ECO:0007669"/>
    <property type="project" value="UniProtKB-UniRule"/>
</dbReference>
<dbReference type="EC" id="3.1.11.6" evidence="5"/>
<evidence type="ECO:0000313" key="12">
    <source>
        <dbReference type="Proteomes" id="UP000006078"/>
    </source>
</evidence>
<comment type="caution">
    <text evidence="10">The sequence shown here is derived from an EMBL/GenBank/DDBJ whole genome shotgun (WGS) entry which is preliminary data.</text>
</comment>
<comment type="function">
    <text evidence="5">Bidirectionally degrades single-stranded DNA into large acid-insoluble oligonucleotides, which are then degraded further into small acid-soluble oligonucleotides.</text>
</comment>
<sequence>MAQASSSAERPLPVGRVNGLIKGWIERLGYVWVEGQLTQVNYKETWALSYLTLRDVSEESSLSLTCPSSIIRSAPFPVRDGDRVVVCAKPNYYPKRGTFSLRVSEIRPVGVGELLARIERLRQSLADEGLFDESRKTRPPFLPRRVGLITGKDSAAERDVMSVARDRWPAVAFEVRNTPVQGAGTMPRVVEALKELDEDPAVDVIIIARGGGSVEDLLPFSEEELVRAVAAARTPVVSAIGHEPDHPVLDNVADLRAATPTDAAKRVVPDVAGERELLADLRARAAESLRRWVRTQRESLRAIATRPSVADPTTGLRRQREETRLLGERSRRAVGQLLERHRAQLASLRSSVAALGPAATLERGYSIVQVKPRDGGEPEVVTSVEQAPPGSQLRIRVADGAVLAAGIGVSRAGAGDTKNTGQTDSGGPAGGAGSPAGPEPTTPPSEQ</sequence>
<feature type="region of interest" description="Disordered" evidence="7">
    <location>
        <begin position="409"/>
        <end position="447"/>
    </location>
</feature>
<keyword evidence="4 5" id="KW-0269">Exonuclease</keyword>
<comment type="subunit">
    <text evidence="5">Heterooligomer composed of large and small subunits.</text>
</comment>
<dbReference type="EMBL" id="CAJZ01000026">
    <property type="protein sequence ID" value="CCI82952.1"/>
    <property type="molecule type" value="Genomic_DNA"/>
</dbReference>
<dbReference type="InterPro" id="IPR025824">
    <property type="entry name" value="OB-fold_nuc-bd_dom"/>
</dbReference>
<reference evidence="11 12" key="2">
    <citation type="submission" date="2012-08" db="EMBL/GenBank/DDBJ databases">
        <title>The Genome Sequence of Turicella otitidis ATCC 51513.</title>
        <authorList>
            <consortium name="The Broad Institute Genome Sequencing Platform"/>
            <person name="Earl A."/>
            <person name="Ward D."/>
            <person name="Feldgarden M."/>
            <person name="Gevers D."/>
            <person name="Huys G."/>
            <person name="Walker B."/>
            <person name="Young S.K."/>
            <person name="Zeng Q."/>
            <person name="Gargeya S."/>
            <person name="Fitzgerald M."/>
            <person name="Haas B."/>
            <person name="Abouelleil A."/>
            <person name="Alvarado L."/>
            <person name="Arachchi H.M."/>
            <person name="Berlin A.M."/>
            <person name="Chapman S.B."/>
            <person name="Goldberg J."/>
            <person name="Griggs A."/>
            <person name="Gujja S."/>
            <person name="Hansen M."/>
            <person name="Howarth C."/>
            <person name="Imamovic A."/>
            <person name="Larimer J."/>
            <person name="McCowen C."/>
            <person name="Montmayeur A."/>
            <person name="Murphy C."/>
            <person name="Neiman D."/>
            <person name="Pearson M."/>
            <person name="Priest M."/>
            <person name="Roberts A."/>
            <person name="Saif S."/>
            <person name="Shea T."/>
            <person name="Sisk P."/>
            <person name="Sykes S."/>
            <person name="Wortman J."/>
            <person name="Nusbaum C."/>
            <person name="Birren B."/>
        </authorList>
    </citation>
    <scope>NUCLEOTIDE SEQUENCE [LARGE SCALE GENOMIC DNA]</scope>
    <source>
        <strain evidence="11 12">ATCC 51513</strain>
    </source>
</reference>
<dbReference type="EMBL" id="AHAE01000021">
    <property type="protein sequence ID" value="EJZ82679.1"/>
    <property type="molecule type" value="Genomic_DNA"/>
</dbReference>
<evidence type="ECO:0000256" key="7">
    <source>
        <dbReference type="SAM" id="MobiDB-lite"/>
    </source>
</evidence>
<keyword evidence="1 5" id="KW-0963">Cytoplasm</keyword>
<evidence type="ECO:0000256" key="1">
    <source>
        <dbReference type="ARBA" id="ARBA00022490"/>
    </source>
</evidence>
<dbReference type="CDD" id="cd04489">
    <property type="entry name" value="ExoVII_LU_OBF"/>
    <property type="match status" value="1"/>
</dbReference>
<evidence type="ECO:0000313" key="10">
    <source>
        <dbReference type="EMBL" id="CCI82952.1"/>
    </source>
</evidence>
<evidence type="ECO:0000313" key="11">
    <source>
        <dbReference type="EMBL" id="EJZ82679.1"/>
    </source>
</evidence>
<gene>
    <name evidence="5 10" type="primary">xseA</name>
    <name evidence="10" type="ORF">BN46_0203</name>
    <name evidence="11" type="ORF">HMPREF9719_00337</name>
</gene>
<comment type="catalytic activity">
    <reaction evidence="5 6">
        <text>Exonucleolytic cleavage in either 5'- to 3'- or 3'- to 5'-direction to yield nucleoside 5'-phosphates.</text>
        <dbReference type="EC" id="3.1.11.6"/>
    </reaction>
</comment>
<dbReference type="PATRIC" id="fig|883169.3.peg.314"/>
<evidence type="ECO:0000313" key="13">
    <source>
        <dbReference type="Proteomes" id="UP000011016"/>
    </source>
</evidence>
<dbReference type="InterPro" id="IPR003753">
    <property type="entry name" value="Exonuc_VII_L"/>
</dbReference>
<feature type="domain" description="Exonuclease VII large subunit C-terminal" evidence="8">
    <location>
        <begin position="130"/>
        <end position="347"/>
    </location>
</feature>
<dbReference type="RefSeq" id="WP_004600227.1">
    <property type="nucleotide sequence ID" value="NZ_HF541865.1"/>
</dbReference>
<evidence type="ECO:0000259" key="9">
    <source>
        <dbReference type="Pfam" id="PF13742"/>
    </source>
</evidence>
<dbReference type="PANTHER" id="PTHR30008">
    <property type="entry name" value="EXODEOXYRIBONUCLEASE 7 LARGE SUBUNIT"/>
    <property type="match status" value="1"/>
</dbReference>
<evidence type="ECO:0000256" key="4">
    <source>
        <dbReference type="ARBA" id="ARBA00022839"/>
    </source>
</evidence>
<dbReference type="GO" id="GO:0009318">
    <property type="term" value="C:exodeoxyribonuclease VII complex"/>
    <property type="evidence" value="ECO:0007669"/>
    <property type="project" value="UniProtKB-UniRule"/>
</dbReference>
<dbReference type="Pfam" id="PF02601">
    <property type="entry name" value="Exonuc_VII_L"/>
    <property type="match status" value="1"/>
</dbReference>
<organism evidence="10 13">
    <name type="scientific">Corynebacterium otitidis ATCC 51513</name>
    <dbReference type="NCBI Taxonomy" id="883169"/>
    <lineage>
        <taxon>Bacteria</taxon>
        <taxon>Bacillati</taxon>
        <taxon>Actinomycetota</taxon>
        <taxon>Actinomycetes</taxon>
        <taxon>Mycobacteriales</taxon>
        <taxon>Corynebacteriaceae</taxon>
        <taxon>Corynebacterium</taxon>
    </lineage>
</organism>
<dbReference type="eggNOG" id="COG1570">
    <property type="taxonomic scope" value="Bacteria"/>
</dbReference>
<keyword evidence="12" id="KW-1185">Reference proteome</keyword>
<protein>
    <recommendedName>
        <fullName evidence="5">Exodeoxyribonuclease 7 large subunit</fullName>
        <ecNumber evidence="5">3.1.11.6</ecNumber>
    </recommendedName>
    <alternativeName>
        <fullName evidence="5">Exodeoxyribonuclease VII large subunit</fullName>
        <shortName evidence="5">Exonuclease VII large subunit</shortName>
    </alternativeName>
</protein>
<feature type="compositionally biased region" description="Pro residues" evidence="7">
    <location>
        <begin position="437"/>
        <end position="447"/>
    </location>
</feature>
<evidence type="ECO:0000256" key="5">
    <source>
        <dbReference type="HAMAP-Rule" id="MF_00378"/>
    </source>
</evidence>
<dbReference type="HOGENOM" id="CLU_023625_2_1_11"/>
<name>I7L819_9CORY</name>
<dbReference type="STRING" id="29321.AAV33_07415"/>
<reference evidence="10 13" key="1">
    <citation type="journal article" date="2012" name="J. Bacteriol.">
        <title>Draft Genome Sequence of Turicella otitidis ATCC 51513, Isolated from Middle Ear Fluid from a Child with Otitis Media.</title>
        <authorList>
            <person name="Brinkrolf K."/>
            <person name="Schneider J."/>
            <person name="Knecht M."/>
            <person name="Ruckert C."/>
            <person name="Tauch A."/>
        </authorList>
    </citation>
    <scope>NUCLEOTIDE SEQUENCE [LARGE SCALE GENOMIC DNA]</scope>
    <source>
        <strain evidence="10 13">ATCC 51513</strain>
    </source>
</reference>
<dbReference type="PANTHER" id="PTHR30008:SF0">
    <property type="entry name" value="EXODEOXYRIBONUCLEASE 7 LARGE SUBUNIT"/>
    <property type="match status" value="1"/>
</dbReference>
<dbReference type="GO" id="GO:0003676">
    <property type="term" value="F:nucleic acid binding"/>
    <property type="evidence" value="ECO:0007669"/>
    <property type="project" value="InterPro"/>
</dbReference>
<keyword evidence="3 5" id="KW-0378">Hydrolase</keyword>
<dbReference type="AlphaFoldDB" id="I7L819"/>
<dbReference type="Proteomes" id="UP000006078">
    <property type="component" value="Unassembled WGS sequence"/>
</dbReference>
<feature type="domain" description="OB-fold nucleic acid binding" evidence="9">
    <location>
        <begin position="13"/>
        <end position="107"/>
    </location>
</feature>
<evidence type="ECO:0000259" key="8">
    <source>
        <dbReference type="Pfam" id="PF02601"/>
    </source>
</evidence>
<comment type="similarity">
    <text evidence="5 6">Belongs to the XseA family.</text>
</comment>
<accession>I7L819</accession>
<evidence type="ECO:0000256" key="6">
    <source>
        <dbReference type="RuleBase" id="RU004355"/>
    </source>
</evidence>
<dbReference type="Proteomes" id="UP000011016">
    <property type="component" value="Unassembled WGS sequence"/>
</dbReference>
<proteinExistence type="inferred from homology"/>
<evidence type="ECO:0000256" key="2">
    <source>
        <dbReference type="ARBA" id="ARBA00022722"/>
    </source>
</evidence>
<dbReference type="HAMAP" id="MF_00378">
    <property type="entry name" value="Exonuc_7_L"/>
    <property type="match status" value="1"/>
</dbReference>
<keyword evidence="2 5" id="KW-0540">Nuclease</keyword>
<dbReference type="OrthoDB" id="9802795at2"/>
<dbReference type="GO" id="GO:0005737">
    <property type="term" value="C:cytoplasm"/>
    <property type="evidence" value="ECO:0007669"/>
    <property type="project" value="UniProtKB-SubCell"/>
</dbReference>
<dbReference type="InterPro" id="IPR020579">
    <property type="entry name" value="Exonuc_VII_lsu_C"/>
</dbReference>
<dbReference type="NCBIfam" id="TIGR00237">
    <property type="entry name" value="xseA"/>
    <property type="match status" value="1"/>
</dbReference>